<keyword evidence="12" id="KW-1185">Reference proteome</keyword>
<proteinExistence type="inferred from homology"/>
<dbReference type="EMBL" id="JBHFQA010000015">
    <property type="protein sequence ID" value="KAL2086155.1"/>
    <property type="molecule type" value="Genomic_DNA"/>
</dbReference>
<protein>
    <recommendedName>
        <fullName evidence="10">Nanos-type domain-containing protein</fullName>
    </recommendedName>
</protein>
<gene>
    <name evidence="11" type="ORF">ACEWY4_017214</name>
</gene>
<dbReference type="GO" id="GO:0006417">
    <property type="term" value="P:regulation of translation"/>
    <property type="evidence" value="ECO:0007669"/>
    <property type="project" value="UniProtKB-UniRule"/>
</dbReference>
<feature type="compositionally biased region" description="Basic residues" evidence="9">
    <location>
        <begin position="115"/>
        <end position="125"/>
    </location>
</feature>
<dbReference type="InterPro" id="IPR024161">
    <property type="entry name" value="Znf_nanos-typ"/>
</dbReference>
<sequence>MVRISVYKDKSHFGRMDPGELEFQPWRDYMGLAEAVRAICLGGSPADKCSGGELLPREEDDTKPSAPLQVHQPPSQTLGEAIIRGCKNTSLMACMVPSPKGAIEAPPRFTTKTHGQSRCKGRKKAPPPPQQQQQQPLTPNHREASPPRMFCSFCKHNGEAEDVYTSHWLKDPCGDVVCPFLRSYVCPTCGATGSRAHTKRFCPLVDSTYSSVYTK</sequence>
<keyword evidence="3" id="KW-0479">Metal-binding</keyword>
<evidence type="ECO:0000256" key="1">
    <source>
        <dbReference type="ARBA" id="ARBA00004496"/>
    </source>
</evidence>
<dbReference type="PANTHER" id="PTHR12887">
    <property type="entry name" value="NANOS PROTEIN"/>
    <property type="match status" value="1"/>
</dbReference>
<evidence type="ECO:0000313" key="11">
    <source>
        <dbReference type="EMBL" id="KAL2086155.1"/>
    </source>
</evidence>
<evidence type="ECO:0000256" key="8">
    <source>
        <dbReference type="PROSITE-ProRule" id="PRU00855"/>
    </source>
</evidence>
<dbReference type="PROSITE" id="PS51522">
    <property type="entry name" value="ZF_NANOS"/>
    <property type="match status" value="1"/>
</dbReference>
<organism evidence="11 12">
    <name type="scientific">Coilia grayii</name>
    <name type="common">Gray's grenadier anchovy</name>
    <dbReference type="NCBI Taxonomy" id="363190"/>
    <lineage>
        <taxon>Eukaryota</taxon>
        <taxon>Metazoa</taxon>
        <taxon>Chordata</taxon>
        <taxon>Craniata</taxon>
        <taxon>Vertebrata</taxon>
        <taxon>Euteleostomi</taxon>
        <taxon>Actinopterygii</taxon>
        <taxon>Neopterygii</taxon>
        <taxon>Teleostei</taxon>
        <taxon>Clupei</taxon>
        <taxon>Clupeiformes</taxon>
        <taxon>Clupeoidei</taxon>
        <taxon>Engraulidae</taxon>
        <taxon>Coilinae</taxon>
        <taxon>Coilia</taxon>
    </lineage>
</organism>
<dbReference type="AlphaFoldDB" id="A0ABD1JHN5"/>
<comment type="similarity">
    <text evidence="8">Belongs to the nanos family.</text>
</comment>
<dbReference type="GO" id="GO:0005737">
    <property type="term" value="C:cytoplasm"/>
    <property type="evidence" value="ECO:0007669"/>
    <property type="project" value="UniProtKB-SubCell"/>
</dbReference>
<keyword evidence="2" id="KW-0963">Cytoplasm</keyword>
<reference evidence="11 12" key="1">
    <citation type="submission" date="2024-09" db="EMBL/GenBank/DDBJ databases">
        <title>A chromosome-level genome assembly of Gray's grenadier anchovy, Coilia grayii.</title>
        <authorList>
            <person name="Fu Z."/>
        </authorList>
    </citation>
    <scope>NUCLEOTIDE SEQUENCE [LARGE SCALE GENOMIC DNA]</scope>
    <source>
        <strain evidence="11">G4</strain>
        <tissue evidence="11">Muscle</tissue>
    </source>
</reference>
<dbReference type="GO" id="GO:0008270">
    <property type="term" value="F:zinc ion binding"/>
    <property type="evidence" value="ECO:0007669"/>
    <property type="project" value="UniProtKB-KW"/>
</dbReference>
<evidence type="ECO:0000256" key="7">
    <source>
        <dbReference type="ARBA" id="ARBA00022884"/>
    </source>
</evidence>
<evidence type="ECO:0000256" key="4">
    <source>
        <dbReference type="ARBA" id="ARBA00022771"/>
    </source>
</evidence>
<feature type="region of interest" description="Disordered" evidence="9">
    <location>
        <begin position="102"/>
        <end position="144"/>
    </location>
</feature>
<dbReference type="Gene3D" id="4.10.60.30">
    <property type="entry name" value="Nanos, RNA-binding domain"/>
    <property type="match status" value="1"/>
</dbReference>
<keyword evidence="6 8" id="KW-0810">Translation regulation</keyword>
<dbReference type="GO" id="GO:0003723">
    <property type="term" value="F:RNA binding"/>
    <property type="evidence" value="ECO:0007669"/>
    <property type="project" value="UniProtKB-UniRule"/>
</dbReference>
<name>A0ABD1JHN5_9TELE</name>
<accession>A0ABD1JHN5</accession>
<dbReference type="Pfam" id="PF05741">
    <property type="entry name" value="zf-nanos"/>
    <property type="match status" value="1"/>
</dbReference>
<comment type="subcellular location">
    <subcellularLocation>
        <location evidence="1">Cytoplasm</location>
    </subcellularLocation>
</comment>
<keyword evidence="5" id="KW-0862">Zinc</keyword>
<evidence type="ECO:0000256" key="5">
    <source>
        <dbReference type="ARBA" id="ARBA00022833"/>
    </source>
</evidence>
<evidence type="ECO:0000256" key="2">
    <source>
        <dbReference type="ARBA" id="ARBA00022490"/>
    </source>
</evidence>
<evidence type="ECO:0000313" key="12">
    <source>
        <dbReference type="Proteomes" id="UP001591681"/>
    </source>
</evidence>
<evidence type="ECO:0000256" key="9">
    <source>
        <dbReference type="SAM" id="MobiDB-lite"/>
    </source>
</evidence>
<dbReference type="InterPro" id="IPR008705">
    <property type="entry name" value="Nanos/Xcar2"/>
</dbReference>
<dbReference type="InterPro" id="IPR038129">
    <property type="entry name" value="Nanos_sf"/>
</dbReference>
<evidence type="ECO:0000256" key="3">
    <source>
        <dbReference type="ARBA" id="ARBA00022723"/>
    </source>
</evidence>
<feature type="domain" description="Nanos-type" evidence="10">
    <location>
        <begin position="150"/>
        <end position="204"/>
    </location>
</feature>
<keyword evidence="7 8" id="KW-0694">RNA-binding</keyword>
<keyword evidence="4 8" id="KW-0863">Zinc-finger</keyword>
<evidence type="ECO:0000256" key="6">
    <source>
        <dbReference type="ARBA" id="ARBA00022845"/>
    </source>
</evidence>
<comment type="caution">
    <text evidence="11">The sequence shown here is derived from an EMBL/GenBank/DDBJ whole genome shotgun (WGS) entry which is preliminary data.</text>
</comment>
<dbReference type="Proteomes" id="UP001591681">
    <property type="component" value="Unassembled WGS sequence"/>
</dbReference>
<feature type="region of interest" description="Disordered" evidence="9">
    <location>
        <begin position="50"/>
        <end position="77"/>
    </location>
</feature>
<evidence type="ECO:0000259" key="10">
    <source>
        <dbReference type="PROSITE" id="PS51522"/>
    </source>
</evidence>